<name>A0A5N4B4G1_PHOPY</name>
<reference evidence="1 2" key="1">
    <citation type="journal article" date="2018" name="Elife">
        <title>Firefly genomes illuminate parallel origins of bioluminescence in beetles.</title>
        <authorList>
            <person name="Fallon T.R."/>
            <person name="Lower S.E."/>
            <person name="Chang C.H."/>
            <person name="Bessho-Uehara M."/>
            <person name="Martin G.J."/>
            <person name="Bewick A.J."/>
            <person name="Behringer M."/>
            <person name="Debat H.J."/>
            <person name="Wong I."/>
            <person name="Day J.C."/>
            <person name="Suvorov A."/>
            <person name="Silva C.J."/>
            <person name="Stanger-Hall K.F."/>
            <person name="Hall D.W."/>
            <person name="Schmitz R.J."/>
            <person name="Nelson D.R."/>
            <person name="Lewis S.M."/>
            <person name="Shigenobu S."/>
            <person name="Bybee S.M."/>
            <person name="Larracuente A.M."/>
            <person name="Oba Y."/>
            <person name="Weng J.K."/>
        </authorList>
    </citation>
    <scope>NUCLEOTIDE SEQUENCE [LARGE SCALE GENOMIC DNA]</scope>
    <source>
        <strain evidence="1">1611_PpyrPB1</strain>
        <tissue evidence="1">Whole body</tissue>
    </source>
</reference>
<evidence type="ECO:0000313" key="2">
    <source>
        <dbReference type="Proteomes" id="UP000327044"/>
    </source>
</evidence>
<evidence type="ECO:0000313" key="1">
    <source>
        <dbReference type="EMBL" id="KAB0804456.1"/>
    </source>
</evidence>
<proteinExistence type="predicted"/>
<dbReference type="InParanoid" id="A0A5N4B4G1"/>
<organism evidence="1 2">
    <name type="scientific">Photinus pyralis</name>
    <name type="common">Common eastern firefly</name>
    <name type="synonym">Lampyris pyralis</name>
    <dbReference type="NCBI Taxonomy" id="7054"/>
    <lineage>
        <taxon>Eukaryota</taxon>
        <taxon>Metazoa</taxon>
        <taxon>Ecdysozoa</taxon>
        <taxon>Arthropoda</taxon>
        <taxon>Hexapoda</taxon>
        <taxon>Insecta</taxon>
        <taxon>Pterygota</taxon>
        <taxon>Neoptera</taxon>
        <taxon>Endopterygota</taxon>
        <taxon>Coleoptera</taxon>
        <taxon>Polyphaga</taxon>
        <taxon>Elateriformia</taxon>
        <taxon>Elateroidea</taxon>
        <taxon>Lampyridae</taxon>
        <taxon>Lampyrinae</taxon>
        <taxon>Photinus</taxon>
    </lineage>
</organism>
<accession>A0A5N4B4G1</accession>
<dbReference type="EMBL" id="VVIM01000001">
    <property type="protein sequence ID" value="KAB0804456.1"/>
    <property type="molecule type" value="Genomic_DNA"/>
</dbReference>
<sequence>MNRLADPIFLHHAKLKATDACHYCLKPRCDAMHMVIKSPQVQGIWQLVRRTCDALLYPRTTTLCMVISGIRGKKETEVLANFLISFARSTIYNITIKDIENDKRTPNFKDIFTTRIKKRIITELAWYRSKDSIEKFVAWWGINNVFCSLNKDKCLTWGECWEEN</sequence>
<comment type="caution">
    <text evidence="1">The sequence shown here is derived from an EMBL/GenBank/DDBJ whole genome shotgun (WGS) entry which is preliminary data.</text>
</comment>
<protein>
    <submittedName>
        <fullName evidence="1">Uncharacterized protein</fullName>
    </submittedName>
</protein>
<dbReference type="Proteomes" id="UP000327044">
    <property type="component" value="Unassembled WGS sequence"/>
</dbReference>
<gene>
    <name evidence="1" type="ORF">PPYR_01426</name>
</gene>
<dbReference type="AlphaFoldDB" id="A0A5N4B4G1"/>
<keyword evidence="2" id="KW-1185">Reference proteome</keyword>